<gene>
    <name evidence="2" type="ORF">WG78_06245</name>
</gene>
<dbReference type="InterPro" id="IPR036291">
    <property type="entry name" value="NAD(P)-bd_dom_sf"/>
</dbReference>
<keyword evidence="3" id="KW-1185">Reference proteome</keyword>
<dbReference type="GO" id="GO:0005737">
    <property type="term" value="C:cytoplasm"/>
    <property type="evidence" value="ECO:0007669"/>
    <property type="project" value="TreeGrafter"/>
</dbReference>
<evidence type="ECO:0000313" key="3">
    <source>
        <dbReference type="Proteomes" id="UP000037939"/>
    </source>
</evidence>
<dbReference type="OrthoDB" id="9787292at2"/>
<evidence type="ECO:0000259" key="1">
    <source>
        <dbReference type="Pfam" id="PF01370"/>
    </source>
</evidence>
<accession>A0A0N0XK06</accession>
<protein>
    <recommendedName>
        <fullName evidence="1">NAD-dependent epimerase/dehydratase domain-containing protein</fullName>
    </recommendedName>
</protein>
<dbReference type="Pfam" id="PF01370">
    <property type="entry name" value="Epimerase"/>
    <property type="match status" value="1"/>
</dbReference>
<dbReference type="AlphaFoldDB" id="A0A0N0XK06"/>
<dbReference type="PANTHER" id="PTHR48079:SF6">
    <property type="entry name" value="NAD(P)-BINDING DOMAIN-CONTAINING PROTEIN-RELATED"/>
    <property type="match status" value="1"/>
</dbReference>
<evidence type="ECO:0000313" key="2">
    <source>
        <dbReference type="EMBL" id="KPC54227.1"/>
    </source>
</evidence>
<dbReference type="PANTHER" id="PTHR48079">
    <property type="entry name" value="PROTEIN YEEZ"/>
    <property type="match status" value="1"/>
</dbReference>
<proteinExistence type="predicted"/>
<dbReference type="PATRIC" id="fig|857265.3.peg.1278"/>
<dbReference type="GO" id="GO:0004029">
    <property type="term" value="F:aldehyde dehydrogenase (NAD+) activity"/>
    <property type="evidence" value="ECO:0007669"/>
    <property type="project" value="TreeGrafter"/>
</dbReference>
<dbReference type="InterPro" id="IPR001509">
    <property type="entry name" value="Epimerase_deHydtase"/>
</dbReference>
<name>A0A0N0XK06_9NEIS</name>
<feature type="domain" description="NAD-dependent epimerase/dehydratase" evidence="1">
    <location>
        <begin position="3"/>
        <end position="221"/>
    </location>
</feature>
<dbReference type="Proteomes" id="UP000037939">
    <property type="component" value="Unassembled WGS sequence"/>
</dbReference>
<dbReference type="InterPro" id="IPR051783">
    <property type="entry name" value="NAD(P)-dependent_oxidoreduct"/>
</dbReference>
<organism evidence="2 3">
    <name type="scientific">Amantichitinum ursilacus</name>
    <dbReference type="NCBI Taxonomy" id="857265"/>
    <lineage>
        <taxon>Bacteria</taxon>
        <taxon>Pseudomonadati</taxon>
        <taxon>Pseudomonadota</taxon>
        <taxon>Betaproteobacteria</taxon>
        <taxon>Neisseriales</taxon>
        <taxon>Chitinibacteraceae</taxon>
        <taxon>Amantichitinum</taxon>
    </lineage>
</organism>
<dbReference type="CDD" id="cd05262">
    <property type="entry name" value="SDR_a7"/>
    <property type="match status" value="1"/>
</dbReference>
<dbReference type="EMBL" id="LAQT01000003">
    <property type="protein sequence ID" value="KPC54227.1"/>
    <property type="molecule type" value="Genomic_DNA"/>
</dbReference>
<comment type="caution">
    <text evidence="2">The sequence shown here is derived from an EMBL/GenBank/DDBJ whole genome shotgun (WGS) entry which is preliminary data.</text>
</comment>
<sequence length="306" mass="31537">MRVFVTGATGFIGAVIVQELQQAGHQVLGLARSDEAAARLQAAGVEAHRGALDDLDSLQRGASAADGVIHTAFKHDFFRGPPEDFASGWQAAAAADQAAIAALGQALAGSGKPLVMTSGTLLMTPGQLALETDAPATNAVATIRLPSEQTARALAQQGVRSSIVRLSPTVHGEGDSGFVPGLIAVARQHGVSAYVGAGDNRWPAIHRLDAARLFRLALEQAPAGTALHGAAEEGVRTRDIAAAIGRQLGLPVASIAPEHAAAHFGWLAAMIGIDNPTSSELTRRLVGWTPQQPALLADIESPAYFG</sequence>
<dbReference type="Gene3D" id="3.40.50.720">
    <property type="entry name" value="NAD(P)-binding Rossmann-like Domain"/>
    <property type="match status" value="1"/>
</dbReference>
<dbReference type="RefSeq" id="WP_053936917.1">
    <property type="nucleotide sequence ID" value="NZ_LAQT01000003.1"/>
</dbReference>
<reference evidence="2 3" key="1">
    <citation type="submission" date="2015-07" db="EMBL/GenBank/DDBJ databases">
        <title>Draft genome sequence of the Amantichitinum ursilacus IGB-41, a new chitin-degrading bacterium.</title>
        <authorList>
            <person name="Kirstahler P."/>
            <person name="Guenther M."/>
            <person name="Grumaz C."/>
            <person name="Rupp S."/>
            <person name="Zibek S."/>
            <person name="Sohn K."/>
        </authorList>
    </citation>
    <scope>NUCLEOTIDE SEQUENCE [LARGE SCALE GENOMIC DNA]</scope>
    <source>
        <strain evidence="2 3">IGB-41</strain>
    </source>
</reference>
<dbReference type="SUPFAM" id="SSF51735">
    <property type="entry name" value="NAD(P)-binding Rossmann-fold domains"/>
    <property type="match status" value="1"/>
</dbReference>
<dbReference type="STRING" id="857265.WG78_06245"/>